<evidence type="ECO:0000256" key="1">
    <source>
        <dbReference type="SAM" id="MobiDB-lite"/>
    </source>
</evidence>
<dbReference type="AlphaFoldDB" id="A0A645JA18"/>
<accession>A0A645JA18</accession>
<feature type="region of interest" description="Disordered" evidence="1">
    <location>
        <begin position="1"/>
        <end position="38"/>
    </location>
</feature>
<reference evidence="2" key="1">
    <citation type="submission" date="2019-08" db="EMBL/GenBank/DDBJ databases">
        <authorList>
            <person name="Kucharzyk K."/>
            <person name="Murdoch R.W."/>
            <person name="Higgins S."/>
            <person name="Loffler F."/>
        </authorList>
    </citation>
    <scope>NUCLEOTIDE SEQUENCE</scope>
</reference>
<proteinExistence type="predicted"/>
<dbReference type="EMBL" id="VSSQ01134672">
    <property type="protein sequence ID" value="MPN60000.1"/>
    <property type="molecule type" value="Genomic_DNA"/>
</dbReference>
<organism evidence="2">
    <name type="scientific">bioreactor metagenome</name>
    <dbReference type="NCBI Taxonomy" id="1076179"/>
    <lineage>
        <taxon>unclassified sequences</taxon>
        <taxon>metagenomes</taxon>
        <taxon>ecological metagenomes</taxon>
    </lineage>
</organism>
<feature type="compositionally biased region" description="Polar residues" evidence="1">
    <location>
        <begin position="17"/>
        <end position="37"/>
    </location>
</feature>
<evidence type="ECO:0008006" key="3">
    <source>
        <dbReference type="Google" id="ProtNLM"/>
    </source>
</evidence>
<protein>
    <recommendedName>
        <fullName evidence="3">Stage III sporulation protein AG</fullName>
    </recommendedName>
</protein>
<sequence length="101" mass="10795">MITYESGSEIVPAMSVDTETSTSDNSGTQRQSESLTPVTIKEDGNDVPLVLTEKEPVIKGVLVIAQGAYDTHVKLDLQRAVQAILGVSASVVEVFEMDISN</sequence>
<evidence type="ECO:0000313" key="2">
    <source>
        <dbReference type="EMBL" id="MPN60000.1"/>
    </source>
</evidence>
<comment type="caution">
    <text evidence="2">The sequence shown here is derived from an EMBL/GenBank/DDBJ whole genome shotgun (WGS) entry which is preliminary data.</text>
</comment>
<gene>
    <name evidence="2" type="ORF">SDC9_207723</name>
</gene>
<name>A0A645JA18_9ZZZZ</name>